<protein>
    <submittedName>
        <fullName evidence="2">Uncharacterized protein</fullName>
    </submittedName>
</protein>
<sequence>MKNYKFKQGFKPGSISKVVPGVGLMRIDENISDADAKKLIDAGVTNIFESVRTPAVKASTSKPTPTDGKEQKRTATKPKSGSKVADATTA</sequence>
<name>A0A916YHL9_9BACT</name>
<reference evidence="2" key="2">
    <citation type="submission" date="2020-09" db="EMBL/GenBank/DDBJ databases">
        <authorList>
            <person name="Sun Q."/>
            <person name="Zhou Y."/>
        </authorList>
    </citation>
    <scope>NUCLEOTIDE SEQUENCE</scope>
    <source>
        <strain evidence="2">CGMCC 1.15958</strain>
    </source>
</reference>
<proteinExistence type="predicted"/>
<comment type="caution">
    <text evidence="2">The sequence shown here is derived from an EMBL/GenBank/DDBJ whole genome shotgun (WGS) entry which is preliminary data.</text>
</comment>
<accession>A0A916YHL9</accession>
<evidence type="ECO:0000313" key="3">
    <source>
        <dbReference type="Proteomes" id="UP000609064"/>
    </source>
</evidence>
<evidence type="ECO:0000256" key="1">
    <source>
        <dbReference type="SAM" id="MobiDB-lite"/>
    </source>
</evidence>
<gene>
    <name evidence="2" type="ORF">GCM10011514_06320</name>
</gene>
<reference evidence="2" key="1">
    <citation type="journal article" date="2014" name="Int. J. Syst. Evol. Microbiol.">
        <title>Complete genome sequence of Corynebacterium casei LMG S-19264T (=DSM 44701T), isolated from a smear-ripened cheese.</title>
        <authorList>
            <consortium name="US DOE Joint Genome Institute (JGI-PGF)"/>
            <person name="Walter F."/>
            <person name="Albersmeier A."/>
            <person name="Kalinowski J."/>
            <person name="Ruckert C."/>
        </authorList>
    </citation>
    <scope>NUCLEOTIDE SEQUENCE</scope>
    <source>
        <strain evidence="2">CGMCC 1.15958</strain>
    </source>
</reference>
<dbReference type="RefSeq" id="WP_188764562.1">
    <property type="nucleotide sequence ID" value="NZ_BMKK01000001.1"/>
</dbReference>
<dbReference type="AlphaFoldDB" id="A0A916YHL9"/>
<dbReference type="EMBL" id="BMKK01000001">
    <property type="protein sequence ID" value="GGD45033.1"/>
    <property type="molecule type" value="Genomic_DNA"/>
</dbReference>
<dbReference type="Proteomes" id="UP000609064">
    <property type="component" value="Unassembled WGS sequence"/>
</dbReference>
<evidence type="ECO:0000313" key="2">
    <source>
        <dbReference type="EMBL" id="GGD45033.1"/>
    </source>
</evidence>
<organism evidence="2 3">
    <name type="scientific">Emticicia aquatilis</name>
    <dbReference type="NCBI Taxonomy" id="1537369"/>
    <lineage>
        <taxon>Bacteria</taxon>
        <taxon>Pseudomonadati</taxon>
        <taxon>Bacteroidota</taxon>
        <taxon>Cytophagia</taxon>
        <taxon>Cytophagales</taxon>
        <taxon>Leadbetterellaceae</taxon>
        <taxon>Emticicia</taxon>
    </lineage>
</organism>
<feature type="region of interest" description="Disordered" evidence="1">
    <location>
        <begin position="53"/>
        <end position="90"/>
    </location>
</feature>
<keyword evidence="3" id="KW-1185">Reference proteome</keyword>